<evidence type="ECO:0000313" key="9">
    <source>
        <dbReference type="Proteomes" id="UP000197019"/>
    </source>
</evidence>
<evidence type="ECO:0000256" key="3">
    <source>
        <dbReference type="ARBA" id="ARBA00023125"/>
    </source>
</evidence>
<protein>
    <submittedName>
        <fullName evidence="8">Integrase</fullName>
    </submittedName>
</protein>
<reference evidence="8 9" key="1">
    <citation type="submission" date="2017-06" db="EMBL/GenBank/DDBJ databases">
        <title>Genome Sequencing of the methanotroph Methylovulum psychrotolerants str. HV10-M2 isolated from a high-altitude environment.</title>
        <authorList>
            <person name="Mateos-Rivera A."/>
        </authorList>
    </citation>
    <scope>NUCLEOTIDE SEQUENCE [LARGE SCALE GENOMIC DNA]</scope>
    <source>
        <strain evidence="8 9">HV10_M2</strain>
    </source>
</reference>
<evidence type="ECO:0000259" key="6">
    <source>
        <dbReference type="PROSITE" id="PS51898"/>
    </source>
</evidence>
<comment type="similarity">
    <text evidence="1">Belongs to the 'phage' integrase family.</text>
</comment>
<dbReference type="Pfam" id="PF13356">
    <property type="entry name" value="Arm-DNA-bind_3"/>
    <property type="match status" value="1"/>
</dbReference>
<dbReference type="InterPro" id="IPR044068">
    <property type="entry name" value="CB"/>
</dbReference>
<dbReference type="Pfam" id="PF00589">
    <property type="entry name" value="Phage_integrase"/>
    <property type="match status" value="1"/>
</dbReference>
<dbReference type="GO" id="GO:0015074">
    <property type="term" value="P:DNA integration"/>
    <property type="evidence" value="ECO:0007669"/>
    <property type="project" value="UniProtKB-KW"/>
</dbReference>
<evidence type="ECO:0000256" key="4">
    <source>
        <dbReference type="ARBA" id="ARBA00023172"/>
    </source>
</evidence>
<dbReference type="InterPro" id="IPR010998">
    <property type="entry name" value="Integrase_recombinase_N"/>
</dbReference>
<dbReference type="SUPFAM" id="SSF56349">
    <property type="entry name" value="DNA breaking-rejoining enzymes"/>
    <property type="match status" value="1"/>
</dbReference>
<evidence type="ECO:0000313" key="8">
    <source>
        <dbReference type="EMBL" id="ASF47846.1"/>
    </source>
</evidence>
<keyword evidence="2" id="KW-0229">DNA integration</keyword>
<dbReference type="Gene3D" id="1.10.150.130">
    <property type="match status" value="1"/>
</dbReference>
<feature type="domain" description="Core-binding (CB)" evidence="7">
    <location>
        <begin position="98"/>
        <end position="179"/>
    </location>
</feature>
<dbReference type="Gene3D" id="1.10.443.10">
    <property type="entry name" value="Intergrase catalytic core"/>
    <property type="match status" value="1"/>
</dbReference>
<name>A0A1Z4C2T1_9GAMM</name>
<dbReference type="Gene3D" id="3.30.160.390">
    <property type="entry name" value="Integrase, DNA-binding domain"/>
    <property type="match status" value="1"/>
</dbReference>
<dbReference type="GO" id="GO:0003677">
    <property type="term" value="F:DNA binding"/>
    <property type="evidence" value="ECO:0007669"/>
    <property type="project" value="UniProtKB-UniRule"/>
</dbReference>
<dbReference type="GO" id="GO:0006310">
    <property type="term" value="P:DNA recombination"/>
    <property type="evidence" value="ECO:0007669"/>
    <property type="project" value="UniProtKB-KW"/>
</dbReference>
<dbReference type="EMBL" id="CP022129">
    <property type="protein sequence ID" value="ASF47846.1"/>
    <property type="molecule type" value="Genomic_DNA"/>
</dbReference>
<dbReference type="Pfam" id="PF22022">
    <property type="entry name" value="Phage_int_M"/>
    <property type="match status" value="1"/>
</dbReference>
<keyword evidence="4" id="KW-0233">DNA recombination</keyword>
<dbReference type="InterPro" id="IPR002104">
    <property type="entry name" value="Integrase_catalytic"/>
</dbReference>
<dbReference type="Proteomes" id="UP000197019">
    <property type="component" value="Chromosome"/>
</dbReference>
<evidence type="ECO:0000259" key="7">
    <source>
        <dbReference type="PROSITE" id="PS51900"/>
    </source>
</evidence>
<dbReference type="InterPro" id="IPR025166">
    <property type="entry name" value="Integrase_DNA_bind_dom"/>
</dbReference>
<dbReference type="PANTHER" id="PTHR30629">
    <property type="entry name" value="PROPHAGE INTEGRASE"/>
    <property type="match status" value="1"/>
</dbReference>
<evidence type="ECO:0000256" key="2">
    <source>
        <dbReference type="ARBA" id="ARBA00022908"/>
    </source>
</evidence>
<evidence type="ECO:0000256" key="5">
    <source>
        <dbReference type="PROSITE-ProRule" id="PRU01248"/>
    </source>
</evidence>
<dbReference type="OrthoDB" id="9795573at2"/>
<keyword evidence="3 5" id="KW-0238">DNA-binding</keyword>
<feature type="domain" description="Tyr recombinase" evidence="6">
    <location>
        <begin position="202"/>
        <end position="387"/>
    </location>
</feature>
<proteinExistence type="inferred from homology"/>
<gene>
    <name evidence="8" type="ORF">CEK71_18215</name>
</gene>
<dbReference type="PROSITE" id="PS51898">
    <property type="entry name" value="TYR_RECOMBINASE"/>
    <property type="match status" value="1"/>
</dbReference>
<dbReference type="KEGG" id="mpsy:CEK71_18215"/>
<evidence type="ECO:0000256" key="1">
    <source>
        <dbReference type="ARBA" id="ARBA00008857"/>
    </source>
</evidence>
<dbReference type="InterPro" id="IPR013762">
    <property type="entry name" value="Integrase-like_cat_sf"/>
</dbReference>
<accession>A0A1Z4C2T1</accession>
<dbReference type="AlphaFoldDB" id="A0A1Z4C2T1"/>
<dbReference type="PANTHER" id="PTHR30629:SF2">
    <property type="entry name" value="PROPHAGE INTEGRASE INTS-RELATED"/>
    <property type="match status" value="1"/>
</dbReference>
<sequence>MPLSDPACKNAKPKDKAYKLADEKGMFLLINPNGSKYFRLKYRFNGKEKTLALGVYPETSLKTAREDRDKARQQIIDGIDPNENKKAVKQSKAESAANSFEVIAREWYERNMGDKSTDHKKRVTGLFERDLFPYIGNKPITDLKAPELLAALRRIEARNAIETAHRALQVCGQVFRYAIATGRTERDITPDLRGSLMTIKGGHFSAVTEPKQAAELLRAIDGYSGSFVVKSALQLAPLVFVRPGELRQAEWEHIDFDTKEWRYLVTKTQTPHIVPLSAQALTILQELKPLTGNGRYVFPSARTPNGSRPMSDMALLAALRRMGIGKDEMTVHGFRALARTVLDEVLGFRPDFIEHQLAHAVKDPNGRAYNRTAHLAERRKMMQSWADYLDGLKNGADVIPFRKTA</sequence>
<dbReference type="InterPro" id="IPR011010">
    <property type="entry name" value="DNA_brk_join_enz"/>
</dbReference>
<dbReference type="CDD" id="cd00801">
    <property type="entry name" value="INT_P4_C"/>
    <property type="match status" value="1"/>
</dbReference>
<keyword evidence="9" id="KW-1185">Reference proteome</keyword>
<dbReference type="InterPro" id="IPR038488">
    <property type="entry name" value="Integrase_DNA-bd_sf"/>
</dbReference>
<dbReference type="PROSITE" id="PS51900">
    <property type="entry name" value="CB"/>
    <property type="match status" value="1"/>
</dbReference>
<dbReference type="InterPro" id="IPR053876">
    <property type="entry name" value="Phage_int_M"/>
</dbReference>
<organism evidence="8 9">
    <name type="scientific">Methylovulum psychrotolerans</name>
    <dbReference type="NCBI Taxonomy" id="1704499"/>
    <lineage>
        <taxon>Bacteria</taxon>
        <taxon>Pseudomonadati</taxon>
        <taxon>Pseudomonadota</taxon>
        <taxon>Gammaproteobacteria</taxon>
        <taxon>Methylococcales</taxon>
        <taxon>Methylococcaceae</taxon>
        <taxon>Methylovulum</taxon>
    </lineage>
</organism>
<dbReference type="RefSeq" id="WP_088620716.1">
    <property type="nucleotide sequence ID" value="NZ_CP022129.1"/>
</dbReference>
<dbReference type="InterPro" id="IPR050808">
    <property type="entry name" value="Phage_Integrase"/>
</dbReference>